<protein>
    <submittedName>
        <fullName evidence="8">Cytochrome c family protein</fullName>
    </submittedName>
</protein>
<evidence type="ECO:0000313" key="9">
    <source>
        <dbReference type="Proteomes" id="UP000001930"/>
    </source>
</evidence>
<dbReference type="InterPro" id="IPR009056">
    <property type="entry name" value="Cyt_c-like_dom"/>
</dbReference>
<sequence>MSEAPHGAPIKTPGQLIAVVIASFVVPIAIIVLFATYANHAFRTGAGTDGLSDEAVAKRIAPLAQVDIKDANAPRVYKTGEEVYKAVCVTCHGTGAAGAPKFGDAAAWAPRIAAGYDEVLRIALTGKGAMPPRGGTNPDDYSDYEFARAVVYMANQGGAKFAEPAQPAANAASASGAAAASAPGASDATAANAQAAAAMAAIAALPKSGEAPAAGANAESSASAGKALYESTCQACHATGVLNAPKFGNKADWAPRLKDSMDVVYNFALHGKGAMPPKGGSSASDADVKAAVDYMVNAAK</sequence>
<dbReference type="RefSeq" id="WP_011402642.1">
    <property type="nucleotide sequence ID" value="NC_007651.1"/>
</dbReference>
<evidence type="ECO:0000256" key="5">
    <source>
        <dbReference type="ARBA" id="ARBA00023004"/>
    </source>
</evidence>
<dbReference type="PRINTS" id="PR00607">
    <property type="entry name" value="CYTCHROMECIE"/>
</dbReference>
<dbReference type="Gene3D" id="1.10.760.10">
    <property type="entry name" value="Cytochrome c-like domain"/>
    <property type="match status" value="2"/>
</dbReference>
<keyword evidence="5 6" id="KW-0408">Iron</keyword>
<dbReference type="SUPFAM" id="SSF46626">
    <property type="entry name" value="Cytochrome c"/>
    <property type="match status" value="2"/>
</dbReference>
<dbReference type="GO" id="GO:0020037">
    <property type="term" value="F:heme binding"/>
    <property type="evidence" value="ECO:0007669"/>
    <property type="project" value="InterPro"/>
</dbReference>
<keyword evidence="1" id="KW-0813">Transport</keyword>
<evidence type="ECO:0000256" key="3">
    <source>
        <dbReference type="ARBA" id="ARBA00022723"/>
    </source>
</evidence>
<evidence type="ECO:0000256" key="6">
    <source>
        <dbReference type="PROSITE-ProRule" id="PRU00433"/>
    </source>
</evidence>
<dbReference type="EMBL" id="CP000086">
    <property type="protein sequence ID" value="ABC37042.1"/>
    <property type="molecule type" value="Genomic_DNA"/>
</dbReference>
<dbReference type="KEGG" id="bte:BTH_I3261"/>
<organism evidence="8 9">
    <name type="scientific">Burkholderia thailandensis (strain ATCC 700388 / DSM 13276 / CCUG 48851 / CIP 106301 / E264)</name>
    <dbReference type="NCBI Taxonomy" id="271848"/>
    <lineage>
        <taxon>Bacteria</taxon>
        <taxon>Pseudomonadati</taxon>
        <taxon>Pseudomonadota</taxon>
        <taxon>Betaproteobacteria</taxon>
        <taxon>Burkholderiales</taxon>
        <taxon>Burkholderiaceae</taxon>
        <taxon>Burkholderia</taxon>
        <taxon>pseudomallei group</taxon>
    </lineage>
</organism>
<evidence type="ECO:0000256" key="4">
    <source>
        <dbReference type="ARBA" id="ARBA00022982"/>
    </source>
</evidence>
<keyword evidence="2 6" id="KW-0349">Heme</keyword>
<accession>Q2STJ4</accession>
<reference evidence="8 9" key="1">
    <citation type="journal article" date="2005" name="BMC Genomics">
        <title>Bacterial genome adaptation to niches: divergence of the potential virulence genes in three Burkholderia species of different survival strategies.</title>
        <authorList>
            <person name="Kim H.S."/>
            <person name="Schell M.A."/>
            <person name="Yu Y."/>
            <person name="Ulrich R.L."/>
            <person name="Sarria S.H."/>
            <person name="Nierman W.C."/>
            <person name="DeShazer D."/>
        </authorList>
    </citation>
    <scope>NUCLEOTIDE SEQUENCE [LARGE SCALE GENOMIC DNA]</scope>
    <source>
        <strain evidence="9">ATCC 700388 / DSM 13276 / CCUG 48851 / CIP 106301 / E264</strain>
    </source>
</reference>
<evidence type="ECO:0000256" key="1">
    <source>
        <dbReference type="ARBA" id="ARBA00022448"/>
    </source>
</evidence>
<proteinExistence type="predicted"/>
<keyword evidence="9" id="KW-1185">Reference proteome</keyword>
<gene>
    <name evidence="8" type="ordered locus">BTH_I3261</name>
</gene>
<evidence type="ECO:0000259" key="7">
    <source>
        <dbReference type="PROSITE" id="PS51007"/>
    </source>
</evidence>
<evidence type="ECO:0000256" key="2">
    <source>
        <dbReference type="ARBA" id="ARBA00022617"/>
    </source>
</evidence>
<feature type="domain" description="Cytochrome c" evidence="7">
    <location>
        <begin position="220"/>
        <end position="299"/>
    </location>
</feature>
<dbReference type="PANTHER" id="PTHR40942">
    <property type="match status" value="1"/>
</dbReference>
<evidence type="ECO:0000313" key="8">
    <source>
        <dbReference type="EMBL" id="ABC37042.1"/>
    </source>
</evidence>
<keyword evidence="4" id="KW-0249">Electron transport</keyword>
<keyword evidence="3 6" id="KW-0479">Metal-binding</keyword>
<dbReference type="InterPro" id="IPR002323">
    <property type="entry name" value="Cyt_CIE"/>
</dbReference>
<dbReference type="GeneID" id="45122938"/>
<dbReference type="InterPro" id="IPR036909">
    <property type="entry name" value="Cyt_c-like_dom_sf"/>
</dbReference>
<name>Q2STJ4_BURTA</name>
<dbReference type="GO" id="GO:0005506">
    <property type="term" value="F:iron ion binding"/>
    <property type="evidence" value="ECO:0007669"/>
    <property type="project" value="InterPro"/>
</dbReference>
<dbReference type="GO" id="GO:0009055">
    <property type="term" value="F:electron transfer activity"/>
    <property type="evidence" value="ECO:0007669"/>
    <property type="project" value="InterPro"/>
</dbReference>
<dbReference type="PANTHER" id="PTHR40942:SF4">
    <property type="entry name" value="CYTOCHROME C5"/>
    <property type="match status" value="1"/>
</dbReference>
<dbReference type="PROSITE" id="PS51007">
    <property type="entry name" value="CYTC"/>
    <property type="match status" value="2"/>
</dbReference>
<dbReference type="AlphaFoldDB" id="Q2STJ4"/>
<dbReference type="Pfam" id="PF13442">
    <property type="entry name" value="Cytochrome_CBB3"/>
    <property type="match status" value="2"/>
</dbReference>
<dbReference type="HOGENOM" id="CLU_082349_1_0_4"/>
<feature type="domain" description="Cytochrome c" evidence="7">
    <location>
        <begin position="75"/>
        <end position="157"/>
    </location>
</feature>
<dbReference type="Proteomes" id="UP000001930">
    <property type="component" value="Chromosome I"/>
</dbReference>